<dbReference type="RefSeq" id="WP_071858707.1">
    <property type="nucleotide sequence ID" value="NZ_JBHSHK010000008.1"/>
</dbReference>
<dbReference type="AlphaFoldDB" id="A0A1L8TEF4"/>
<comment type="caution">
    <text evidence="1">The sequence shown here is derived from an EMBL/GenBank/DDBJ whole genome shotgun (WGS) entry which is preliminary data.</text>
</comment>
<name>A0A1L8TEF4_9ENTE</name>
<dbReference type="STRING" id="249189.RV04_GL000760"/>
<accession>A0A1L8TEF4</accession>
<evidence type="ECO:0000313" key="2">
    <source>
        <dbReference type="Proteomes" id="UP000182077"/>
    </source>
</evidence>
<evidence type="ECO:0000313" key="1">
    <source>
        <dbReference type="EMBL" id="OJG42701.1"/>
    </source>
</evidence>
<dbReference type="Proteomes" id="UP000182077">
    <property type="component" value="Unassembled WGS sequence"/>
</dbReference>
<protein>
    <submittedName>
        <fullName evidence="1">Uncharacterized protein</fullName>
    </submittedName>
</protein>
<organism evidence="1 2">
    <name type="scientific">Enterococcus hermanniensis</name>
    <dbReference type="NCBI Taxonomy" id="249189"/>
    <lineage>
        <taxon>Bacteria</taxon>
        <taxon>Bacillati</taxon>
        <taxon>Bacillota</taxon>
        <taxon>Bacilli</taxon>
        <taxon>Lactobacillales</taxon>
        <taxon>Enterococcaceae</taxon>
        <taxon>Enterococcus</taxon>
    </lineage>
</organism>
<dbReference type="EMBL" id="JXKQ01000017">
    <property type="protein sequence ID" value="OJG42701.1"/>
    <property type="molecule type" value="Genomic_DNA"/>
</dbReference>
<reference evidence="1 2" key="1">
    <citation type="submission" date="2014-12" db="EMBL/GenBank/DDBJ databases">
        <title>Draft genome sequences of 29 type strains of Enterococci.</title>
        <authorList>
            <person name="Zhong Z."/>
            <person name="Sun Z."/>
            <person name="Liu W."/>
            <person name="Zhang W."/>
            <person name="Zhang H."/>
        </authorList>
    </citation>
    <scope>NUCLEOTIDE SEQUENCE [LARGE SCALE GENOMIC DNA]</scope>
    <source>
        <strain evidence="1 2">DSM 17122</strain>
    </source>
</reference>
<sequence length="69" mass="8260">MFVSLIDNGWSKTNLFFESQLTGLTRNTISGKNKENQTRLNELAYERDIEYFKLMQDEEAFERFMSLRN</sequence>
<proteinExistence type="predicted"/>
<gene>
    <name evidence="1" type="ORF">RV04_GL000760</name>
</gene>
<keyword evidence="2" id="KW-1185">Reference proteome</keyword>
<dbReference type="OrthoDB" id="2606754at2"/>